<evidence type="ECO:0000313" key="3">
    <source>
        <dbReference type="Proteomes" id="UP001149079"/>
    </source>
</evidence>
<protein>
    <submittedName>
        <fullName evidence="2">Uncharacterized protein</fullName>
    </submittedName>
</protein>
<keyword evidence="3" id="KW-1185">Reference proteome</keyword>
<dbReference type="OrthoDB" id="4287337at2759"/>
<dbReference type="Proteomes" id="UP001149079">
    <property type="component" value="Unassembled WGS sequence"/>
</dbReference>
<dbReference type="GeneID" id="81403967"/>
<evidence type="ECO:0000256" key="1">
    <source>
        <dbReference type="SAM" id="SignalP"/>
    </source>
</evidence>
<reference evidence="2" key="1">
    <citation type="submission" date="2022-11" db="EMBL/GenBank/DDBJ databases">
        <authorList>
            <person name="Petersen C."/>
        </authorList>
    </citation>
    <scope>NUCLEOTIDE SEQUENCE</scope>
    <source>
        <strain evidence="2">IBT 22155</strain>
    </source>
</reference>
<sequence length="259" mass="28716">MVPSNTLLALCAMLPMFANAMPAAVRETLESHNVTLTTRDIAEHLARRDGDCPDASGKTSSQVNRDNDGWGSYVDSCGNNGSSGKGECWTDVYVTKAQTQWKPWQENSANLDCANSPTCSITHLESLQECRTWESTTGFSAGITDGVISLGVEATESEGGSECTTSGDNYLCQWEDKKCHKVVASYQVIQVVGYVRRTCKSPNRDDQTERPDGFYTRGWQGWHVDLPTGKWEYSCKYECDTDASQKTDELPEFGPWKKF</sequence>
<dbReference type="EMBL" id="JAPQKL010000003">
    <property type="protein sequence ID" value="KAJ5139205.1"/>
    <property type="molecule type" value="Genomic_DNA"/>
</dbReference>
<accession>A0A9W9H5S7</accession>
<dbReference type="AlphaFoldDB" id="A0A9W9H5S7"/>
<reference evidence="2" key="2">
    <citation type="journal article" date="2023" name="IMA Fungus">
        <title>Comparative genomic study of the Penicillium genus elucidates a diverse pangenome and 15 lateral gene transfer events.</title>
        <authorList>
            <person name="Petersen C."/>
            <person name="Sorensen T."/>
            <person name="Nielsen M.R."/>
            <person name="Sondergaard T.E."/>
            <person name="Sorensen J.L."/>
            <person name="Fitzpatrick D.A."/>
            <person name="Frisvad J.C."/>
            <person name="Nielsen K.L."/>
        </authorList>
    </citation>
    <scope>NUCLEOTIDE SEQUENCE</scope>
    <source>
        <strain evidence="2">IBT 22155</strain>
    </source>
</reference>
<dbReference type="RefSeq" id="XP_056523854.1">
    <property type="nucleotide sequence ID" value="XM_056664797.1"/>
</dbReference>
<name>A0A9W9H5S7_9EURO</name>
<feature type="chain" id="PRO_5040984269" evidence="1">
    <location>
        <begin position="21"/>
        <end position="259"/>
    </location>
</feature>
<organism evidence="2 3">
    <name type="scientific">Penicillium bovifimosum</name>
    <dbReference type="NCBI Taxonomy" id="126998"/>
    <lineage>
        <taxon>Eukaryota</taxon>
        <taxon>Fungi</taxon>
        <taxon>Dikarya</taxon>
        <taxon>Ascomycota</taxon>
        <taxon>Pezizomycotina</taxon>
        <taxon>Eurotiomycetes</taxon>
        <taxon>Eurotiomycetidae</taxon>
        <taxon>Eurotiales</taxon>
        <taxon>Aspergillaceae</taxon>
        <taxon>Penicillium</taxon>
    </lineage>
</organism>
<gene>
    <name evidence="2" type="ORF">N7515_004053</name>
</gene>
<keyword evidence="1" id="KW-0732">Signal</keyword>
<feature type="signal peptide" evidence="1">
    <location>
        <begin position="1"/>
        <end position="20"/>
    </location>
</feature>
<proteinExistence type="predicted"/>
<comment type="caution">
    <text evidence="2">The sequence shown here is derived from an EMBL/GenBank/DDBJ whole genome shotgun (WGS) entry which is preliminary data.</text>
</comment>
<evidence type="ECO:0000313" key="2">
    <source>
        <dbReference type="EMBL" id="KAJ5139205.1"/>
    </source>
</evidence>